<dbReference type="PANTHER" id="PTHR30273">
    <property type="entry name" value="PERIPLASMIC SIGNAL SENSOR AND SIGMA FACTOR ACTIVATOR FECR-RELATED"/>
    <property type="match status" value="1"/>
</dbReference>
<evidence type="ECO:0000313" key="4">
    <source>
        <dbReference type="EMBL" id="QEM14265.1"/>
    </source>
</evidence>
<dbReference type="InterPro" id="IPR012373">
    <property type="entry name" value="Ferrdict_sens_TM"/>
</dbReference>
<dbReference type="KEGG" id="mrub:DEO27_031035"/>
<dbReference type="PANTHER" id="PTHR30273:SF2">
    <property type="entry name" value="PROTEIN FECR"/>
    <property type="match status" value="1"/>
</dbReference>
<name>A0A5C1I871_9SPHI</name>
<dbReference type="Gene3D" id="3.55.50.30">
    <property type="match status" value="1"/>
</dbReference>
<keyword evidence="5" id="KW-1185">Reference proteome</keyword>
<keyword evidence="1" id="KW-1133">Transmembrane helix</keyword>
<accession>A0A5C1I871</accession>
<dbReference type="Pfam" id="PF04773">
    <property type="entry name" value="FecR"/>
    <property type="match status" value="1"/>
</dbReference>
<keyword evidence="1" id="KW-0472">Membrane</keyword>
<dbReference type="PIRSF" id="PIRSF018266">
    <property type="entry name" value="FecR"/>
    <property type="match status" value="1"/>
</dbReference>
<dbReference type="Proteomes" id="UP000251402">
    <property type="component" value="Chromosome"/>
</dbReference>
<feature type="domain" description="FecR protein" evidence="2">
    <location>
        <begin position="139"/>
        <end position="227"/>
    </location>
</feature>
<dbReference type="OrthoDB" id="1119382at2"/>
<dbReference type="Pfam" id="PF16344">
    <property type="entry name" value="FecR_C"/>
    <property type="match status" value="1"/>
</dbReference>
<sequence>MHSEENIKSLIRKYISGRYTPEELEEIREFIAKPDSQQLFDEVLEEQGTGLVPEDDIDQPHLDDKLKLFYQKLQQQTPDEVSEPDSAPRILSIFKIRYLRHAAIWTVFVLGAALYGITRFRKLPVKEQIAYHEQVNPLGRRSKIILPDSSEVYLGAGSRLNYPDKFASNTREISLEGEAFFQVTKNPHKPFIIHTGTVQTRVLGTSFKIDAFKNQPISVAVATGKVRVDDVSGNKIKSLAVLVPGQMVTYDNKLAVTSAVITTEVSGWKDALLSFHNRNLKDITSVLERWYNVKILYRKPAIAHQKISVALQADMPLNKIMKVLAATAHFDFIISGQQVNIN</sequence>
<feature type="transmembrane region" description="Helical" evidence="1">
    <location>
        <begin position="98"/>
        <end position="117"/>
    </location>
</feature>
<keyword evidence="1" id="KW-0812">Transmembrane</keyword>
<dbReference type="InterPro" id="IPR006860">
    <property type="entry name" value="FecR"/>
</dbReference>
<dbReference type="Gene3D" id="2.60.120.1440">
    <property type="match status" value="1"/>
</dbReference>
<evidence type="ECO:0000313" key="5">
    <source>
        <dbReference type="Proteomes" id="UP000251402"/>
    </source>
</evidence>
<dbReference type="EMBL" id="CP043450">
    <property type="protein sequence ID" value="QEM14265.1"/>
    <property type="molecule type" value="Genomic_DNA"/>
</dbReference>
<evidence type="ECO:0000259" key="2">
    <source>
        <dbReference type="Pfam" id="PF04773"/>
    </source>
</evidence>
<protein>
    <submittedName>
        <fullName evidence="4">DUF4974 domain-containing protein</fullName>
    </submittedName>
</protein>
<feature type="domain" description="Protein FecR C-terminal" evidence="3">
    <location>
        <begin position="273"/>
        <end position="341"/>
    </location>
</feature>
<reference evidence="4" key="1">
    <citation type="submission" date="2019-08" db="EMBL/GenBank/DDBJ databases">
        <title>Comparative genome analysis confer to the adaptation heavy metal polluted environment.</title>
        <authorList>
            <person name="Li Y."/>
        </authorList>
    </citation>
    <scope>NUCLEOTIDE SEQUENCE [LARGE SCALE GENOMIC DNA]</scope>
    <source>
        <strain evidence="4">P1</strain>
    </source>
</reference>
<evidence type="ECO:0000259" key="3">
    <source>
        <dbReference type="Pfam" id="PF16344"/>
    </source>
</evidence>
<gene>
    <name evidence="4" type="ORF">DEO27_031035</name>
</gene>
<dbReference type="AlphaFoldDB" id="A0A5C1I871"/>
<organism evidence="4 5">
    <name type="scientific">Mucilaginibacter rubeus</name>
    <dbReference type="NCBI Taxonomy" id="2027860"/>
    <lineage>
        <taxon>Bacteria</taxon>
        <taxon>Pseudomonadati</taxon>
        <taxon>Bacteroidota</taxon>
        <taxon>Sphingobacteriia</taxon>
        <taxon>Sphingobacteriales</taxon>
        <taxon>Sphingobacteriaceae</taxon>
        <taxon>Mucilaginibacter</taxon>
    </lineage>
</organism>
<dbReference type="RefSeq" id="WP_112573211.1">
    <property type="nucleotide sequence ID" value="NZ_CP043450.1"/>
</dbReference>
<proteinExistence type="predicted"/>
<dbReference type="InterPro" id="IPR032508">
    <property type="entry name" value="FecR_C"/>
</dbReference>
<evidence type="ECO:0000256" key="1">
    <source>
        <dbReference type="SAM" id="Phobius"/>
    </source>
</evidence>
<dbReference type="GO" id="GO:0016989">
    <property type="term" value="F:sigma factor antagonist activity"/>
    <property type="evidence" value="ECO:0007669"/>
    <property type="project" value="TreeGrafter"/>
</dbReference>